<name>A0ABW5CAW8_9PROT</name>
<evidence type="ECO:0000313" key="2">
    <source>
        <dbReference type="Proteomes" id="UP001597296"/>
    </source>
</evidence>
<proteinExistence type="predicted"/>
<evidence type="ECO:0008006" key="3">
    <source>
        <dbReference type="Google" id="ProtNLM"/>
    </source>
</evidence>
<gene>
    <name evidence="1" type="ORF">ACFSNB_11320</name>
</gene>
<dbReference type="RefSeq" id="WP_377316569.1">
    <property type="nucleotide sequence ID" value="NZ_JBHUIY010000021.1"/>
</dbReference>
<organism evidence="1 2">
    <name type="scientific">Phaeospirillum tilakii</name>
    <dbReference type="NCBI Taxonomy" id="741673"/>
    <lineage>
        <taxon>Bacteria</taxon>
        <taxon>Pseudomonadati</taxon>
        <taxon>Pseudomonadota</taxon>
        <taxon>Alphaproteobacteria</taxon>
        <taxon>Rhodospirillales</taxon>
        <taxon>Rhodospirillaceae</taxon>
        <taxon>Phaeospirillum</taxon>
    </lineage>
</organism>
<dbReference type="Proteomes" id="UP001597296">
    <property type="component" value="Unassembled WGS sequence"/>
</dbReference>
<comment type="caution">
    <text evidence="1">The sequence shown here is derived from an EMBL/GenBank/DDBJ whole genome shotgun (WGS) entry which is preliminary data.</text>
</comment>
<sequence length="87" mass="9703">MRHGALAGKTPGIREWDSERIAERVPLTFLTTARFETRFTAMRSDMEAQISDQVRGARGTLEQVFEARVARAVEAELERLTAPATVA</sequence>
<keyword evidence="2" id="KW-1185">Reference proteome</keyword>
<dbReference type="EMBL" id="JBHUIY010000021">
    <property type="protein sequence ID" value="MFD2234395.1"/>
    <property type="molecule type" value="Genomic_DNA"/>
</dbReference>
<accession>A0ABW5CAW8</accession>
<protein>
    <recommendedName>
        <fullName evidence="3">Phasin protein</fullName>
    </recommendedName>
</protein>
<reference evidence="2" key="1">
    <citation type="journal article" date="2019" name="Int. J. Syst. Evol. Microbiol.">
        <title>The Global Catalogue of Microorganisms (GCM) 10K type strain sequencing project: providing services to taxonomists for standard genome sequencing and annotation.</title>
        <authorList>
            <consortium name="The Broad Institute Genomics Platform"/>
            <consortium name="The Broad Institute Genome Sequencing Center for Infectious Disease"/>
            <person name="Wu L."/>
            <person name="Ma J."/>
        </authorList>
    </citation>
    <scope>NUCLEOTIDE SEQUENCE [LARGE SCALE GENOMIC DNA]</scope>
    <source>
        <strain evidence="2">KCTC 15012</strain>
    </source>
</reference>
<evidence type="ECO:0000313" key="1">
    <source>
        <dbReference type="EMBL" id="MFD2234395.1"/>
    </source>
</evidence>